<protein>
    <submittedName>
        <fullName evidence="2">Uncharacterized protein</fullName>
    </submittedName>
</protein>
<evidence type="ECO:0000313" key="3">
    <source>
        <dbReference type="Proteomes" id="UP000595197"/>
    </source>
</evidence>
<organism evidence="2 3">
    <name type="scientific">Skermanella cutis</name>
    <dbReference type="NCBI Taxonomy" id="2775420"/>
    <lineage>
        <taxon>Bacteria</taxon>
        <taxon>Pseudomonadati</taxon>
        <taxon>Pseudomonadota</taxon>
        <taxon>Alphaproteobacteria</taxon>
        <taxon>Rhodospirillales</taxon>
        <taxon>Azospirillaceae</taxon>
        <taxon>Skermanella</taxon>
    </lineage>
</organism>
<dbReference type="RefSeq" id="WP_201077343.1">
    <property type="nucleotide sequence ID" value="NZ_CP067420.1"/>
</dbReference>
<feature type="compositionally biased region" description="Basic and acidic residues" evidence="1">
    <location>
        <begin position="15"/>
        <end position="33"/>
    </location>
</feature>
<dbReference type="Proteomes" id="UP000595197">
    <property type="component" value="Chromosome"/>
</dbReference>
<feature type="region of interest" description="Disordered" evidence="1">
    <location>
        <begin position="1"/>
        <end position="33"/>
    </location>
</feature>
<sequence>MSVAQHLRPTGFGRPIEKPVSAERQDGLDADTARQRLHGYKSLLSTLSTEQRKRVLADVGPEVAGIPGSYEK</sequence>
<reference evidence="2" key="1">
    <citation type="submission" date="2021-02" db="EMBL/GenBank/DDBJ databases">
        <title>Skermanella TT6 skin isolate.</title>
        <authorList>
            <person name="Lee K."/>
            <person name="Ganzorig M."/>
        </authorList>
    </citation>
    <scope>NUCLEOTIDE SEQUENCE</scope>
    <source>
        <strain evidence="2">TT6</strain>
    </source>
</reference>
<gene>
    <name evidence="2" type="ORF">IGS68_03460</name>
</gene>
<evidence type="ECO:0000256" key="1">
    <source>
        <dbReference type="SAM" id="MobiDB-lite"/>
    </source>
</evidence>
<dbReference type="EMBL" id="CP067420">
    <property type="protein sequence ID" value="QQP90328.1"/>
    <property type="molecule type" value="Genomic_DNA"/>
</dbReference>
<name>A0ABX7B7H5_9PROT</name>
<keyword evidence="3" id="KW-1185">Reference proteome</keyword>
<accession>A0ABX7B7H5</accession>
<proteinExistence type="predicted"/>
<evidence type="ECO:0000313" key="2">
    <source>
        <dbReference type="EMBL" id="QQP90328.1"/>
    </source>
</evidence>